<dbReference type="SUPFAM" id="SSF88946">
    <property type="entry name" value="Sigma2 domain of RNA polymerase sigma factors"/>
    <property type="match status" value="1"/>
</dbReference>
<dbReference type="InterPro" id="IPR052704">
    <property type="entry name" value="ECF_Sigma-70_Domain"/>
</dbReference>
<dbReference type="InterPro" id="IPR014284">
    <property type="entry name" value="RNA_pol_sigma-70_dom"/>
</dbReference>
<reference evidence="4 5" key="1">
    <citation type="submission" date="2016-04" db="EMBL/GenBank/DDBJ databases">
        <title>Complete genome sequence of Fictibacillus phosphorivorans G25-29, a strain toxic to nematodes.</title>
        <authorList>
            <person name="Zheng Z."/>
        </authorList>
    </citation>
    <scope>NUCLEOTIDE SEQUENCE [LARGE SCALE GENOMIC DNA]</scope>
    <source>
        <strain evidence="4 5">G25-29</strain>
    </source>
</reference>
<protein>
    <submittedName>
        <fullName evidence="4">RNA polymerase subunit sigma</fullName>
    </submittedName>
</protein>
<name>A0A160IKD3_9BACL</name>
<dbReference type="InterPro" id="IPR013249">
    <property type="entry name" value="RNA_pol_sigma70_r4_t2"/>
</dbReference>
<organism evidence="4 5">
    <name type="scientific">Fictibacillus phosphorivorans</name>
    <dbReference type="NCBI Taxonomy" id="1221500"/>
    <lineage>
        <taxon>Bacteria</taxon>
        <taxon>Bacillati</taxon>
        <taxon>Bacillota</taxon>
        <taxon>Bacilli</taxon>
        <taxon>Bacillales</taxon>
        <taxon>Fictibacillaceae</taxon>
        <taxon>Fictibacillus</taxon>
    </lineage>
</organism>
<dbReference type="GO" id="GO:0016987">
    <property type="term" value="F:sigma factor activity"/>
    <property type="evidence" value="ECO:0007669"/>
    <property type="project" value="InterPro"/>
</dbReference>
<dbReference type="SUPFAM" id="SSF88659">
    <property type="entry name" value="Sigma3 and sigma4 domains of RNA polymerase sigma factors"/>
    <property type="match status" value="1"/>
</dbReference>
<evidence type="ECO:0000259" key="3">
    <source>
        <dbReference type="Pfam" id="PF08281"/>
    </source>
</evidence>
<proteinExistence type="predicted"/>
<dbReference type="AlphaFoldDB" id="A0A160IKD3"/>
<dbReference type="Proteomes" id="UP000076623">
    <property type="component" value="Chromosome"/>
</dbReference>
<gene>
    <name evidence="4" type="ORF">ABE65_005415</name>
</gene>
<dbReference type="InterPro" id="IPR013324">
    <property type="entry name" value="RNA_pol_sigma_r3/r4-like"/>
</dbReference>
<dbReference type="InterPro" id="IPR036388">
    <property type="entry name" value="WH-like_DNA-bd_sf"/>
</dbReference>
<dbReference type="Gene3D" id="1.10.1740.10">
    <property type="match status" value="1"/>
</dbReference>
<evidence type="ECO:0000313" key="4">
    <source>
        <dbReference type="EMBL" id="ANC76276.1"/>
    </source>
</evidence>
<accession>A0A160IKD3</accession>
<dbReference type="EMBL" id="CP015378">
    <property type="protein sequence ID" value="ANC76276.1"/>
    <property type="molecule type" value="Genomic_DNA"/>
</dbReference>
<dbReference type="PANTHER" id="PTHR30173">
    <property type="entry name" value="SIGMA 19 FACTOR"/>
    <property type="match status" value="1"/>
</dbReference>
<dbReference type="InterPro" id="IPR032710">
    <property type="entry name" value="NTF2-like_dom_sf"/>
</dbReference>
<dbReference type="InterPro" id="IPR013325">
    <property type="entry name" value="RNA_pol_sigma_r2"/>
</dbReference>
<feature type="domain" description="RNA polymerase sigma factor 70 region 4 type 2" evidence="3">
    <location>
        <begin position="109"/>
        <end position="160"/>
    </location>
</feature>
<dbReference type="PANTHER" id="PTHR30173:SF36">
    <property type="entry name" value="ECF RNA POLYMERASE SIGMA FACTOR SIGJ"/>
    <property type="match status" value="1"/>
</dbReference>
<comment type="subunit">
    <text evidence="1">Interacts transiently with the RNA polymerase catalytic core formed by RpoA, RpoB, RpoC and RpoZ (2 alpha, 1 beta, 1 beta' and 1 omega subunit) to form the RNA polymerase holoenzyme that can initiate transcription.</text>
</comment>
<dbReference type="Gene3D" id="1.10.10.10">
    <property type="entry name" value="Winged helix-like DNA-binding domain superfamily/Winged helix DNA-binding domain"/>
    <property type="match status" value="1"/>
</dbReference>
<feature type="domain" description="RNA polymerase sigma-70 region 2" evidence="2">
    <location>
        <begin position="9"/>
        <end position="74"/>
    </location>
</feature>
<evidence type="ECO:0000259" key="2">
    <source>
        <dbReference type="Pfam" id="PF04542"/>
    </source>
</evidence>
<dbReference type="NCBIfam" id="TIGR02957">
    <property type="entry name" value="SigX4"/>
    <property type="match status" value="1"/>
</dbReference>
<evidence type="ECO:0000313" key="5">
    <source>
        <dbReference type="Proteomes" id="UP000076623"/>
    </source>
</evidence>
<dbReference type="Pfam" id="PF04542">
    <property type="entry name" value="Sigma70_r2"/>
    <property type="match status" value="1"/>
</dbReference>
<keyword evidence="5" id="KW-1185">Reference proteome</keyword>
<dbReference type="GO" id="GO:0003677">
    <property type="term" value="F:DNA binding"/>
    <property type="evidence" value="ECO:0007669"/>
    <property type="project" value="InterPro"/>
</dbReference>
<sequence>MNDVQTELLFTTYKPLLFSLAYRMLGSVQDAEDIVQDAYIIWSEQEINLVQNAKAYLCKIVTNRCLDLLRSARKQRETYVGPWLPEPLLAENKEDPASQYVMKESLSTAYLLLLEQLSETERAVFLLREVLEYDYRFISEMVGKSSSNCRQIFHRAKKAIGNHTTSTLSHPKASALTEQFVAAIVSGNVSNLLNLLAVDAKLISDGGGKIKAALVPILGADRISRFYMGIMAKTKEDISFKYTNVNGEPGIVLYVEQQVFGVLSLQIKNDLIQTIYWVVNPDKLTHIT</sequence>
<dbReference type="NCBIfam" id="NF007214">
    <property type="entry name" value="PRK09636.1"/>
    <property type="match status" value="1"/>
</dbReference>
<dbReference type="Pfam" id="PF08281">
    <property type="entry name" value="Sigma70_r4_2"/>
    <property type="match status" value="1"/>
</dbReference>
<dbReference type="GO" id="GO:0006352">
    <property type="term" value="P:DNA-templated transcription initiation"/>
    <property type="evidence" value="ECO:0007669"/>
    <property type="project" value="InterPro"/>
</dbReference>
<dbReference type="InterPro" id="IPR014303">
    <property type="entry name" value="RNA_pol_sigma-70_ECF"/>
</dbReference>
<dbReference type="InterPro" id="IPR007627">
    <property type="entry name" value="RNA_pol_sigma70_r2"/>
</dbReference>
<evidence type="ECO:0000256" key="1">
    <source>
        <dbReference type="ARBA" id="ARBA00011344"/>
    </source>
</evidence>
<dbReference type="SUPFAM" id="SSF54427">
    <property type="entry name" value="NTF2-like"/>
    <property type="match status" value="1"/>
</dbReference>
<dbReference type="STRING" id="1221500.ABE65_005415"/>
<dbReference type="NCBIfam" id="TIGR02937">
    <property type="entry name" value="sigma70-ECF"/>
    <property type="match status" value="1"/>
</dbReference>
<dbReference type="RefSeq" id="WP_066392158.1">
    <property type="nucleotide sequence ID" value="NZ_CP015378.1"/>
</dbReference>
<dbReference type="KEGG" id="fpn:ABE65_005415"/>